<organism evidence="1 2">
    <name type="scientific">Exiguobacterium undae</name>
    <dbReference type="NCBI Taxonomy" id="169177"/>
    <lineage>
        <taxon>Bacteria</taxon>
        <taxon>Bacillati</taxon>
        <taxon>Bacillota</taxon>
        <taxon>Bacilli</taxon>
        <taxon>Bacillales</taxon>
        <taxon>Bacillales Family XII. Incertae Sedis</taxon>
        <taxon>Exiguobacterium</taxon>
    </lineage>
</organism>
<evidence type="ECO:0000313" key="2">
    <source>
        <dbReference type="Proteomes" id="UP000078447"/>
    </source>
</evidence>
<evidence type="ECO:0008006" key="3">
    <source>
        <dbReference type="Google" id="ProtNLM"/>
    </source>
</evidence>
<evidence type="ECO:0000313" key="1">
    <source>
        <dbReference type="EMBL" id="OAN14927.1"/>
    </source>
</evidence>
<dbReference type="EMBL" id="LVVL01000001">
    <property type="protein sequence ID" value="OAN14927.1"/>
    <property type="molecule type" value="Genomic_DNA"/>
</dbReference>
<reference evidence="1 2" key="1">
    <citation type="submission" date="2016-03" db="EMBL/GenBank/DDBJ databases">
        <authorList>
            <person name="Cho S.-Y."/>
            <person name="Lim S."/>
            <person name="Kim H."/>
            <person name="Soh E.H."/>
            <person name="Moon J.S."/>
        </authorList>
    </citation>
    <scope>NUCLEOTIDE SEQUENCE [LARGE SCALE GENOMIC DNA]</scope>
    <source>
        <strain evidence="1 2">KCTC 3810</strain>
    </source>
</reference>
<dbReference type="RefSeq" id="WP_026832489.1">
    <property type="nucleotide sequence ID" value="NZ_LVVL01000001.1"/>
</dbReference>
<gene>
    <name evidence="1" type="ORF">A3783_03040</name>
</gene>
<name>A0ABX2V9M6_9BACL</name>
<comment type="caution">
    <text evidence="1">The sequence shown here is derived from an EMBL/GenBank/DDBJ whole genome shotgun (WGS) entry which is preliminary data.</text>
</comment>
<proteinExistence type="predicted"/>
<dbReference type="Gene3D" id="3.40.50.1000">
    <property type="entry name" value="HAD superfamily/HAD-like"/>
    <property type="match status" value="1"/>
</dbReference>
<accession>A0ABX2V9M6</accession>
<dbReference type="InterPro" id="IPR023214">
    <property type="entry name" value="HAD_sf"/>
</dbReference>
<dbReference type="Proteomes" id="UP000078447">
    <property type="component" value="Unassembled WGS sequence"/>
</dbReference>
<sequence length="165" mass="19615">MLLLDIDHSLVFDEQVMNTLSVPTLLVERMDGHKRFMTMRTHLRLKRLVEHNQVIPFTKRTLETFRQLELFQIDAKPKWAILESGSVLLKDGKPDKRYENWLRQHHKTADLEATLSYLEEIEQLEWTVYPAEVWSGRTKRPYQMIERVADEAELLDQLLKQNVSN</sequence>
<keyword evidence="2" id="KW-1185">Reference proteome</keyword>
<protein>
    <recommendedName>
        <fullName evidence="3">FCP1 homology domain-containing protein</fullName>
    </recommendedName>
</protein>